<evidence type="ECO:0000256" key="2">
    <source>
        <dbReference type="SAM" id="MobiDB-lite"/>
    </source>
</evidence>
<dbReference type="InterPro" id="IPR014352">
    <property type="entry name" value="FERM/acyl-CoA-bd_prot_sf"/>
</dbReference>
<dbReference type="GO" id="GO:0005886">
    <property type="term" value="C:plasma membrane"/>
    <property type="evidence" value="ECO:0007669"/>
    <property type="project" value="TreeGrafter"/>
</dbReference>
<dbReference type="InterPro" id="IPR019748">
    <property type="entry name" value="FERM_central"/>
</dbReference>
<dbReference type="PROSITE" id="PS50057">
    <property type="entry name" value="FERM_3"/>
    <property type="match status" value="1"/>
</dbReference>
<name>A0A1D1W521_RAMVA</name>
<organism evidence="4 5">
    <name type="scientific">Ramazzottius varieornatus</name>
    <name type="common">Water bear</name>
    <name type="synonym">Tardigrade</name>
    <dbReference type="NCBI Taxonomy" id="947166"/>
    <lineage>
        <taxon>Eukaryota</taxon>
        <taxon>Metazoa</taxon>
        <taxon>Ecdysozoa</taxon>
        <taxon>Tardigrada</taxon>
        <taxon>Eutardigrada</taxon>
        <taxon>Parachela</taxon>
        <taxon>Hypsibioidea</taxon>
        <taxon>Ramazzottiidae</taxon>
        <taxon>Ramazzottius</taxon>
    </lineage>
</organism>
<proteinExistence type="predicted"/>
<dbReference type="OrthoDB" id="2142533at2759"/>
<dbReference type="InterPro" id="IPR035963">
    <property type="entry name" value="FERM_2"/>
</dbReference>
<accession>A0A1D1W521</accession>
<sequence>MAAFANRVQNGEASSSTSRHPPALHRKPVFPITEIDECVDEHGNLVHECSVLLEKRRKDDRPAPPLSGLDEGDGTEAVSSTIAEPELPLFPVKRPRGKSFDKFIENLFVRAQIKVYLMDYTSIDFIPVTGYECLAREMVDIVIKKRSLDFDQGRKCLAVWFANLTDALEVQLKPHHNPFWIQKYWKYYMQRYSTVLKPNDQTPVVYVRRSIWLPVDVERQVTDHRLQHLLFHEAKSNVLSKRYALSRESVLKLGCLLIFRDNGRYSNTISPQKMQQLHDSMEGYFPSGLFPTQFANIFSSKREDTINEILSAYEMLEIRHRDDARQRYLEICQQDVLYGAAMFHGTVDVPMSLSITSLFSDQNEMSVLLAVNQRGFFVLSSLKAASISAEVLLAFSHKEISFSFREPSEEKAIQNQDTACLDLVVPVSFHNTVDSPTSSCQKRLLHIYSKQAPLIAVCVGTFQRLERAAEMQRREQVINGAENTENVSRRSVVDQPVEEITLVEESVTIPGVTFSSTTTSSTRKSGKLTPARSFAFPQITNRLDMFQFKSPHEPL</sequence>
<feature type="domain" description="FERM" evidence="3">
    <location>
        <begin position="111"/>
        <end position="459"/>
    </location>
</feature>
<evidence type="ECO:0000256" key="1">
    <source>
        <dbReference type="ARBA" id="ARBA00039547"/>
    </source>
</evidence>
<dbReference type="EMBL" id="BDGG01000018">
    <property type="protein sequence ID" value="GAV08575.1"/>
    <property type="molecule type" value="Genomic_DNA"/>
</dbReference>
<evidence type="ECO:0000313" key="5">
    <source>
        <dbReference type="Proteomes" id="UP000186922"/>
    </source>
</evidence>
<dbReference type="InterPro" id="IPR011993">
    <property type="entry name" value="PH-like_dom_sf"/>
</dbReference>
<dbReference type="Proteomes" id="UP000186922">
    <property type="component" value="Unassembled WGS sequence"/>
</dbReference>
<feature type="region of interest" description="Disordered" evidence="2">
    <location>
        <begin position="1"/>
        <end position="25"/>
    </location>
</feature>
<evidence type="ECO:0000313" key="4">
    <source>
        <dbReference type="EMBL" id="GAV08575.1"/>
    </source>
</evidence>
<dbReference type="InterPro" id="IPR051594">
    <property type="entry name" value="KRIT1/FRMD8"/>
</dbReference>
<dbReference type="PANTHER" id="PTHR13283">
    <property type="entry name" value="KREV INTERACTION TRAPPED 1-RELATED"/>
    <property type="match status" value="1"/>
</dbReference>
<reference evidence="4 5" key="1">
    <citation type="journal article" date="2016" name="Nat. Commun.">
        <title>Extremotolerant tardigrade genome and improved radiotolerance of human cultured cells by tardigrade-unique protein.</title>
        <authorList>
            <person name="Hashimoto T."/>
            <person name="Horikawa D.D."/>
            <person name="Saito Y."/>
            <person name="Kuwahara H."/>
            <person name="Kozuka-Hata H."/>
            <person name="Shin-I T."/>
            <person name="Minakuchi Y."/>
            <person name="Ohishi K."/>
            <person name="Motoyama A."/>
            <person name="Aizu T."/>
            <person name="Enomoto A."/>
            <person name="Kondo K."/>
            <person name="Tanaka S."/>
            <person name="Hara Y."/>
            <person name="Koshikawa S."/>
            <person name="Sagara H."/>
            <person name="Miura T."/>
            <person name="Yokobori S."/>
            <person name="Miyagawa K."/>
            <person name="Suzuki Y."/>
            <person name="Kubo T."/>
            <person name="Oyama M."/>
            <person name="Kohara Y."/>
            <person name="Fujiyama A."/>
            <person name="Arakawa K."/>
            <person name="Katayama T."/>
            <person name="Toyoda A."/>
            <person name="Kunieda T."/>
        </authorList>
    </citation>
    <scope>NUCLEOTIDE SEQUENCE [LARGE SCALE GENOMIC DNA]</scope>
    <source>
        <strain evidence="4 5">YOKOZUNA-1</strain>
    </source>
</reference>
<dbReference type="InterPro" id="IPR000299">
    <property type="entry name" value="FERM_domain"/>
</dbReference>
<dbReference type="AlphaFoldDB" id="A0A1D1W521"/>
<dbReference type="STRING" id="947166.A0A1D1W521"/>
<protein>
    <recommendedName>
        <fullName evidence="1">FERM domain-containing protein 8</fullName>
    </recommendedName>
</protein>
<dbReference type="Gene3D" id="1.20.80.10">
    <property type="match status" value="1"/>
</dbReference>
<dbReference type="Pfam" id="PF00373">
    <property type="entry name" value="FERM_M"/>
    <property type="match status" value="1"/>
</dbReference>
<dbReference type="SUPFAM" id="SSF47031">
    <property type="entry name" value="Second domain of FERM"/>
    <property type="match status" value="1"/>
</dbReference>
<dbReference type="PANTHER" id="PTHR13283:SF10">
    <property type="entry name" value="FERM DOMAIN-CONTAINING PROTEIN 8"/>
    <property type="match status" value="1"/>
</dbReference>
<dbReference type="Gene3D" id="2.30.29.30">
    <property type="entry name" value="Pleckstrin-homology domain (PH domain)/Phosphotyrosine-binding domain (PTB)"/>
    <property type="match status" value="1"/>
</dbReference>
<gene>
    <name evidence="4" type="primary">RvY_18241-1</name>
    <name evidence="4" type="synonym">RvY_18241.1</name>
    <name evidence="4" type="ORF">RvY_18241</name>
</gene>
<evidence type="ECO:0000259" key="3">
    <source>
        <dbReference type="PROSITE" id="PS50057"/>
    </source>
</evidence>
<feature type="compositionally biased region" description="Polar residues" evidence="2">
    <location>
        <begin position="7"/>
        <end position="19"/>
    </location>
</feature>
<comment type="caution">
    <text evidence="4">The sequence shown here is derived from an EMBL/GenBank/DDBJ whole genome shotgun (WGS) entry which is preliminary data.</text>
</comment>
<keyword evidence="5" id="KW-1185">Reference proteome</keyword>
<dbReference type="CDD" id="cd14473">
    <property type="entry name" value="FERM_B-lobe"/>
    <property type="match status" value="1"/>
</dbReference>
<dbReference type="Gene3D" id="3.10.20.90">
    <property type="entry name" value="Phosphatidylinositol 3-kinase Catalytic Subunit, Chain A, domain 1"/>
    <property type="match status" value="1"/>
</dbReference>